<evidence type="ECO:0000256" key="1">
    <source>
        <dbReference type="ARBA" id="ARBA00022574"/>
    </source>
</evidence>
<dbReference type="Pfam" id="PF00400">
    <property type="entry name" value="WD40"/>
    <property type="match status" value="6"/>
</dbReference>
<dbReference type="SMART" id="SM00320">
    <property type="entry name" value="WD40"/>
    <property type="match status" value="7"/>
</dbReference>
<dbReference type="PANTHER" id="PTHR22844:SF324">
    <property type="entry name" value="TRANSDUCIN_WD40 REPEAT PROTEIN"/>
    <property type="match status" value="1"/>
</dbReference>
<feature type="repeat" description="WD" evidence="3">
    <location>
        <begin position="252"/>
        <end position="284"/>
    </location>
</feature>
<feature type="repeat" description="WD" evidence="3">
    <location>
        <begin position="298"/>
        <end position="328"/>
    </location>
</feature>
<evidence type="ECO:0000313" key="4">
    <source>
        <dbReference type="Proteomes" id="UP000813463"/>
    </source>
</evidence>
<evidence type="ECO:0000313" key="5">
    <source>
        <dbReference type="RefSeq" id="XP_056690508.1"/>
    </source>
</evidence>
<dbReference type="InterPro" id="IPR001680">
    <property type="entry name" value="WD40_rpt"/>
</dbReference>
<accession>A0ABM3R4G4</accession>
<dbReference type="InterPro" id="IPR036322">
    <property type="entry name" value="WD40_repeat_dom_sf"/>
</dbReference>
<reference evidence="4" key="1">
    <citation type="journal article" date="2021" name="Nat. Commun.">
        <title>Genomic analyses provide insights into spinach domestication and the genetic basis of agronomic traits.</title>
        <authorList>
            <person name="Cai X."/>
            <person name="Sun X."/>
            <person name="Xu C."/>
            <person name="Sun H."/>
            <person name="Wang X."/>
            <person name="Ge C."/>
            <person name="Zhang Z."/>
            <person name="Wang Q."/>
            <person name="Fei Z."/>
            <person name="Jiao C."/>
            <person name="Wang Q."/>
        </authorList>
    </citation>
    <scope>NUCLEOTIDE SEQUENCE [LARGE SCALE GENOMIC DNA]</scope>
    <source>
        <strain evidence="4">cv. Varoflay</strain>
    </source>
</reference>
<evidence type="ECO:0000256" key="3">
    <source>
        <dbReference type="PROSITE-ProRule" id="PRU00221"/>
    </source>
</evidence>
<keyword evidence="1 3" id="KW-0853">WD repeat</keyword>
<name>A0ABM3R4G4_SPIOL</name>
<evidence type="ECO:0000256" key="2">
    <source>
        <dbReference type="ARBA" id="ARBA00022737"/>
    </source>
</evidence>
<dbReference type="PANTHER" id="PTHR22844">
    <property type="entry name" value="F-BOX AND WD40 DOMAIN PROTEIN"/>
    <property type="match status" value="1"/>
</dbReference>
<dbReference type="PROSITE" id="PS50082">
    <property type="entry name" value="WD_REPEATS_2"/>
    <property type="match status" value="4"/>
</dbReference>
<dbReference type="Proteomes" id="UP000813463">
    <property type="component" value="Chromosome 1"/>
</dbReference>
<keyword evidence="2" id="KW-0677">Repeat</keyword>
<dbReference type="PROSITE" id="PS50294">
    <property type="entry name" value="WD_REPEATS_REGION"/>
    <property type="match status" value="2"/>
</dbReference>
<dbReference type="RefSeq" id="XP_056690508.1">
    <property type="nucleotide sequence ID" value="XM_056834530.1"/>
</dbReference>
<reference evidence="5" key="2">
    <citation type="submission" date="2025-08" db="UniProtKB">
        <authorList>
            <consortium name="RefSeq"/>
        </authorList>
    </citation>
    <scope>IDENTIFICATION</scope>
    <source>
        <tissue evidence="5">Leaf</tissue>
    </source>
</reference>
<dbReference type="SUPFAM" id="SSF50978">
    <property type="entry name" value="WD40 repeat-like"/>
    <property type="match status" value="1"/>
</dbReference>
<dbReference type="InterPro" id="IPR020472">
    <property type="entry name" value="WD40_PAC1"/>
</dbReference>
<dbReference type="InterPro" id="IPR045182">
    <property type="entry name" value="JINGUBANG-like"/>
</dbReference>
<dbReference type="Gene3D" id="2.130.10.10">
    <property type="entry name" value="YVTN repeat-like/Quinoprotein amine dehydrogenase"/>
    <property type="match status" value="3"/>
</dbReference>
<dbReference type="InterPro" id="IPR015943">
    <property type="entry name" value="WD40/YVTN_repeat-like_dom_sf"/>
</dbReference>
<dbReference type="PRINTS" id="PR00320">
    <property type="entry name" value="GPROTEINBRPT"/>
</dbReference>
<dbReference type="InterPro" id="IPR019775">
    <property type="entry name" value="WD40_repeat_CS"/>
</dbReference>
<protein>
    <submittedName>
        <fullName evidence="5">Protein JINGUBANG-like</fullName>
    </submittedName>
</protein>
<dbReference type="PROSITE" id="PS00678">
    <property type="entry name" value="WD_REPEATS_1"/>
    <property type="match status" value="1"/>
</dbReference>
<feature type="repeat" description="WD" evidence="3">
    <location>
        <begin position="349"/>
        <end position="397"/>
    </location>
</feature>
<keyword evidence="4" id="KW-1185">Reference proteome</keyword>
<sequence length="411" mass="44870">MGFESSCNNSSSSMVSKEWSFRSTSSSSISNNSSTNNLNLSHYTYIHPYYKCITTLKTPNHHHISCLAVHNNLLYAASGNQITSFDLTTLSPTVSFDGRDFSSGGFIKSIAFHQDDKILTAHQDTKIRVWKRHRLLATLPTIKDKLRRFYCAKNYVQVGRNKRKLWIQHNDAVSGMTLHNGLIYSVSWDKTLKIWRGSDFKCLESVTAHEDAVNAVAVSTNGVVYTGSADGKIRVWKRGYDKVGKHSMVANMEKHGSTVNALALSKDGRVLLSGGCDGAIIAWEKEGEDDQMVESGVVGGHDGAVLCLIRLDHDLFVSGGADRTVRIWGRGEGGNGCGGRGLFCCMGVLEGHDKPVRSLVVASSESVSSNGVVSVCSGSLDGEIKIWEIMASELINHRPSCMAATKIVTPY</sequence>
<gene>
    <name evidence="5" type="primary">LOC130465672</name>
</gene>
<dbReference type="GeneID" id="130465672"/>
<proteinExistence type="predicted"/>
<organism evidence="4 5">
    <name type="scientific">Spinacia oleracea</name>
    <name type="common">Spinach</name>
    <dbReference type="NCBI Taxonomy" id="3562"/>
    <lineage>
        <taxon>Eukaryota</taxon>
        <taxon>Viridiplantae</taxon>
        <taxon>Streptophyta</taxon>
        <taxon>Embryophyta</taxon>
        <taxon>Tracheophyta</taxon>
        <taxon>Spermatophyta</taxon>
        <taxon>Magnoliopsida</taxon>
        <taxon>eudicotyledons</taxon>
        <taxon>Gunneridae</taxon>
        <taxon>Pentapetalae</taxon>
        <taxon>Caryophyllales</taxon>
        <taxon>Chenopodiaceae</taxon>
        <taxon>Chenopodioideae</taxon>
        <taxon>Anserineae</taxon>
        <taxon>Spinacia</taxon>
    </lineage>
</organism>
<feature type="repeat" description="WD" evidence="3">
    <location>
        <begin position="206"/>
        <end position="237"/>
    </location>
</feature>